<dbReference type="Proteomes" id="UP001063166">
    <property type="component" value="Unassembled WGS sequence"/>
</dbReference>
<reference evidence="2" key="1">
    <citation type="submission" date="2022-07" db="EMBL/GenBank/DDBJ databases">
        <title>The genome of Lyophyllum shimeji provides insight into the initial evolution of ectomycorrhizal fungal genome.</title>
        <authorList>
            <person name="Kobayashi Y."/>
            <person name="Shibata T."/>
            <person name="Hirakawa H."/>
            <person name="Shigenobu S."/>
            <person name="Nishiyama T."/>
            <person name="Yamada A."/>
            <person name="Hasebe M."/>
            <person name="Kawaguchi M."/>
        </authorList>
    </citation>
    <scope>NUCLEOTIDE SEQUENCE</scope>
    <source>
        <strain evidence="2">AT787</strain>
    </source>
</reference>
<dbReference type="EMBL" id="BRPK01000016">
    <property type="protein sequence ID" value="GLB44339.1"/>
    <property type="molecule type" value="Genomic_DNA"/>
</dbReference>
<gene>
    <name evidence="2" type="ORF">LshimejAT787_1602690</name>
</gene>
<organism evidence="2 3">
    <name type="scientific">Lyophyllum shimeji</name>
    <name type="common">Hon-shimeji</name>
    <name type="synonym">Tricholoma shimeji</name>
    <dbReference type="NCBI Taxonomy" id="47721"/>
    <lineage>
        <taxon>Eukaryota</taxon>
        <taxon>Fungi</taxon>
        <taxon>Dikarya</taxon>
        <taxon>Basidiomycota</taxon>
        <taxon>Agaricomycotina</taxon>
        <taxon>Agaricomycetes</taxon>
        <taxon>Agaricomycetidae</taxon>
        <taxon>Agaricales</taxon>
        <taxon>Tricholomatineae</taxon>
        <taxon>Lyophyllaceae</taxon>
        <taxon>Lyophyllum</taxon>
    </lineage>
</organism>
<evidence type="ECO:0000313" key="2">
    <source>
        <dbReference type="EMBL" id="GLB44339.1"/>
    </source>
</evidence>
<feature type="region of interest" description="Disordered" evidence="1">
    <location>
        <begin position="1"/>
        <end position="31"/>
    </location>
</feature>
<feature type="region of interest" description="Disordered" evidence="1">
    <location>
        <begin position="88"/>
        <end position="108"/>
    </location>
</feature>
<evidence type="ECO:0000313" key="3">
    <source>
        <dbReference type="Proteomes" id="UP001063166"/>
    </source>
</evidence>
<evidence type="ECO:0000256" key="1">
    <source>
        <dbReference type="SAM" id="MobiDB-lite"/>
    </source>
</evidence>
<comment type="caution">
    <text evidence="2">The sequence shown here is derived from an EMBL/GenBank/DDBJ whole genome shotgun (WGS) entry which is preliminary data.</text>
</comment>
<keyword evidence="3" id="KW-1185">Reference proteome</keyword>
<name>A0A9P3PZG9_LYOSH</name>
<proteinExistence type="predicted"/>
<dbReference type="AlphaFoldDB" id="A0A9P3PZG9"/>
<protein>
    <submittedName>
        <fullName evidence="2">Uncharacterized protein</fullName>
    </submittedName>
</protein>
<sequence length="226" mass="25306">MRILAQGLHAYETGERSRRHVPRQSNNTTDSARCPVVLTARKSLPFPVADSGTCFQSNKQSEDVSVLLLPPGRDADLNLHLPQTIASEEDSARELAAPKTRTRSTTQQKAGATVYGLFVRIPRRRMKRFFHAKVQGAGPSEGERRSRAETLSCMARCRARAAQRSRSRAQTVTICRSTRALRRLPVLMTIESRFRTHQMDELLVERLRAAAGKDPEPRSACRVDVS</sequence>
<accession>A0A9P3PZG9</accession>